<evidence type="ECO:0000313" key="4">
    <source>
        <dbReference type="EMBL" id="RYO81299.1"/>
    </source>
</evidence>
<keyword evidence="2" id="KW-1015">Disulfide bond</keyword>
<dbReference type="PANTHER" id="PTHR22977">
    <property type="entry name" value="COX ASSEMBLY MITOCHONDRIAL PROTEIN"/>
    <property type="match status" value="1"/>
</dbReference>
<organism evidence="4 5">
    <name type="scientific">Monosporascus cannonballus</name>
    <dbReference type="NCBI Taxonomy" id="155416"/>
    <lineage>
        <taxon>Eukaryota</taxon>
        <taxon>Fungi</taxon>
        <taxon>Dikarya</taxon>
        <taxon>Ascomycota</taxon>
        <taxon>Pezizomycotina</taxon>
        <taxon>Sordariomycetes</taxon>
        <taxon>Xylariomycetidae</taxon>
        <taxon>Xylariales</taxon>
        <taxon>Xylariales incertae sedis</taxon>
        <taxon>Monosporascus</taxon>
    </lineage>
</organism>
<accession>A0ABY0H098</accession>
<evidence type="ECO:0000256" key="3">
    <source>
        <dbReference type="SAM" id="MobiDB-lite"/>
    </source>
</evidence>
<comment type="caution">
    <text evidence="4">The sequence shown here is derived from an EMBL/GenBank/DDBJ whole genome shotgun (WGS) entry which is preliminary data.</text>
</comment>
<sequence length="351" mass="39994">MAAQDPSSSQSSGGGERRGDSAAQGQGQRQAERLPMPSRNPLPLSASQEAQVREVFNARVRKLCADEIKAFADCARNRTLSIPFACRRLSTAMNGCMAAHATPEEHDRAREDWFATRLERARERERRERRRIEQERFHREWWGLPERDPDEVRRELEKLGRAERVGGLEALSQNGQWPPSNAAPLELVVLPQKLNHLIRRCGELEGAATSMRNAAVSGIVTLLLRLADDSKDPPDKLLSYFDEKIKGIDEDIPNCLEGGAGNTPLAVVKRCYEEVTNVHGSLAAYRFSLDFDRSDFACPKDPDHKGEQYYKPEDGLNLGEQHAEDHHYRECERRYEEWKRNTKELGRNRHE</sequence>
<feature type="compositionally biased region" description="Low complexity" evidence="3">
    <location>
        <begin position="1"/>
        <end position="11"/>
    </location>
</feature>
<dbReference type="Pfam" id="PF08583">
    <property type="entry name" value="Cmc1"/>
    <property type="match status" value="1"/>
</dbReference>
<protein>
    <recommendedName>
        <fullName evidence="6">COX assembly mitochondrial protein</fullName>
    </recommendedName>
</protein>
<dbReference type="EMBL" id="QJNS01000255">
    <property type="protein sequence ID" value="RYO81299.1"/>
    <property type="molecule type" value="Genomic_DNA"/>
</dbReference>
<gene>
    <name evidence="4" type="ORF">DL762_007208</name>
</gene>
<evidence type="ECO:0000313" key="5">
    <source>
        <dbReference type="Proteomes" id="UP000294003"/>
    </source>
</evidence>
<name>A0ABY0H098_9PEZI</name>
<proteinExistence type="inferred from homology"/>
<comment type="similarity">
    <text evidence="1">Belongs to the CMC family.</text>
</comment>
<evidence type="ECO:0008006" key="6">
    <source>
        <dbReference type="Google" id="ProtNLM"/>
    </source>
</evidence>
<dbReference type="InterPro" id="IPR013892">
    <property type="entry name" value="Cyt_c_biogenesis_Cmc1-like"/>
</dbReference>
<dbReference type="PANTHER" id="PTHR22977:SF5">
    <property type="entry name" value="COX ASSEMBLY MITOCHONDRIAL PROTEIN HOMOLOG"/>
    <property type="match status" value="1"/>
</dbReference>
<evidence type="ECO:0000256" key="1">
    <source>
        <dbReference type="ARBA" id="ARBA00007347"/>
    </source>
</evidence>
<keyword evidence="5" id="KW-1185">Reference proteome</keyword>
<dbReference type="Proteomes" id="UP000294003">
    <property type="component" value="Unassembled WGS sequence"/>
</dbReference>
<evidence type="ECO:0000256" key="2">
    <source>
        <dbReference type="ARBA" id="ARBA00023157"/>
    </source>
</evidence>
<reference evidence="4 5" key="1">
    <citation type="submission" date="2018-06" db="EMBL/GenBank/DDBJ databases">
        <title>Complete Genomes of Monosporascus.</title>
        <authorList>
            <person name="Robinson A.J."/>
            <person name="Natvig D.O."/>
        </authorList>
    </citation>
    <scope>NUCLEOTIDE SEQUENCE [LARGE SCALE GENOMIC DNA]</scope>
    <source>
        <strain evidence="4 5">CBS 609.92</strain>
    </source>
</reference>
<dbReference type="PROSITE" id="PS51808">
    <property type="entry name" value="CHCH"/>
    <property type="match status" value="1"/>
</dbReference>
<feature type="region of interest" description="Disordered" evidence="3">
    <location>
        <begin position="1"/>
        <end position="48"/>
    </location>
</feature>